<evidence type="ECO:0000259" key="2">
    <source>
        <dbReference type="Pfam" id="PF01243"/>
    </source>
</evidence>
<protein>
    <submittedName>
        <fullName evidence="3">Pyridoxamine 5'-phosphate oxidase</fullName>
    </submittedName>
</protein>
<accession>A0A1S1NG10</accession>
<evidence type="ECO:0000256" key="1">
    <source>
        <dbReference type="ARBA" id="ARBA00023002"/>
    </source>
</evidence>
<sequence length="129" mass="14228">MVFTKAELAFLRKQPIGRLCTVGPGGKPQVRPVNVHLGSDDATIEIFGPILAQTQKWRNIIHNPQVSFIVDHVIPQPRNIQGIEIRGTATTLPRERPPADGFSGDIIRITPRRIVAWGIDEGGTHARDV</sequence>
<dbReference type="GO" id="GO:0070967">
    <property type="term" value="F:coenzyme F420 binding"/>
    <property type="evidence" value="ECO:0007669"/>
    <property type="project" value="TreeGrafter"/>
</dbReference>
<gene>
    <name evidence="3" type="ORF">BKN37_17725</name>
</gene>
<dbReference type="SUPFAM" id="SSF50475">
    <property type="entry name" value="FMN-binding split barrel"/>
    <property type="match status" value="1"/>
</dbReference>
<dbReference type="GO" id="GO:0005829">
    <property type="term" value="C:cytosol"/>
    <property type="evidence" value="ECO:0007669"/>
    <property type="project" value="TreeGrafter"/>
</dbReference>
<dbReference type="Proteomes" id="UP000179734">
    <property type="component" value="Unassembled WGS sequence"/>
</dbReference>
<dbReference type="EMBL" id="MLQM01000106">
    <property type="protein sequence ID" value="OHV00691.1"/>
    <property type="molecule type" value="Genomic_DNA"/>
</dbReference>
<comment type="caution">
    <text evidence="3">The sequence shown here is derived from an EMBL/GenBank/DDBJ whole genome shotgun (WGS) entry which is preliminary data.</text>
</comment>
<keyword evidence="4" id="KW-1185">Reference proteome</keyword>
<proteinExistence type="predicted"/>
<name>A0A1S1NG10_9MYCO</name>
<evidence type="ECO:0000313" key="4">
    <source>
        <dbReference type="Proteomes" id="UP000179734"/>
    </source>
</evidence>
<dbReference type="PANTHER" id="PTHR35176:SF6">
    <property type="entry name" value="HEME OXYGENASE HI_0854-RELATED"/>
    <property type="match status" value="1"/>
</dbReference>
<dbReference type="Pfam" id="PF01243">
    <property type="entry name" value="PNPOx_N"/>
    <property type="match status" value="1"/>
</dbReference>
<dbReference type="InterPro" id="IPR011576">
    <property type="entry name" value="Pyridox_Oxase_N"/>
</dbReference>
<reference evidence="3 4" key="1">
    <citation type="submission" date="2016-10" db="EMBL/GenBank/DDBJ databases">
        <title>Genome sequence of Mycobacterium talmonii.</title>
        <authorList>
            <person name="Greninger A.L."/>
            <person name="Elliott B."/>
            <person name="Vasireddy S."/>
            <person name="Vasireddy R."/>
        </authorList>
    </citation>
    <scope>NUCLEOTIDE SEQUENCE [LARGE SCALE GENOMIC DNA]</scope>
    <source>
        <strain evidence="4">NE-TNMC-100812</strain>
    </source>
</reference>
<dbReference type="RefSeq" id="WP_071028234.1">
    <property type="nucleotide sequence ID" value="NZ_MLQM01000106.1"/>
</dbReference>
<dbReference type="GO" id="GO:0016627">
    <property type="term" value="F:oxidoreductase activity, acting on the CH-CH group of donors"/>
    <property type="evidence" value="ECO:0007669"/>
    <property type="project" value="TreeGrafter"/>
</dbReference>
<dbReference type="InterPro" id="IPR052019">
    <property type="entry name" value="F420H2_bilvrd_red/Heme_oxyg"/>
</dbReference>
<dbReference type="PANTHER" id="PTHR35176">
    <property type="entry name" value="HEME OXYGENASE HI_0854-RELATED"/>
    <property type="match status" value="1"/>
</dbReference>
<evidence type="ECO:0000313" key="3">
    <source>
        <dbReference type="EMBL" id="OHV00691.1"/>
    </source>
</evidence>
<feature type="domain" description="Pyridoxamine 5'-phosphate oxidase N-terminal" evidence="2">
    <location>
        <begin position="4"/>
        <end position="102"/>
    </location>
</feature>
<organism evidence="3 4">
    <name type="scientific">Mycobacterium talmoniae</name>
    <dbReference type="NCBI Taxonomy" id="1858794"/>
    <lineage>
        <taxon>Bacteria</taxon>
        <taxon>Bacillati</taxon>
        <taxon>Actinomycetota</taxon>
        <taxon>Actinomycetes</taxon>
        <taxon>Mycobacteriales</taxon>
        <taxon>Mycobacteriaceae</taxon>
        <taxon>Mycobacterium</taxon>
    </lineage>
</organism>
<dbReference type="InterPro" id="IPR012349">
    <property type="entry name" value="Split_barrel_FMN-bd"/>
</dbReference>
<dbReference type="InterPro" id="IPR024031">
    <property type="entry name" value="MSMEG_5819/OxyR"/>
</dbReference>
<keyword evidence="1" id="KW-0560">Oxidoreductase</keyword>
<dbReference type="AlphaFoldDB" id="A0A1S1NG10"/>
<dbReference type="Gene3D" id="2.30.110.10">
    <property type="entry name" value="Electron Transport, Fmn-binding Protein, Chain A"/>
    <property type="match status" value="1"/>
</dbReference>
<dbReference type="NCBIfam" id="TIGR04023">
    <property type="entry name" value="PPOX_MSMEG_5819"/>
    <property type="match status" value="1"/>
</dbReference>